<accession>A0AAN7A9N0</accession>
<gene>
    <name evidence="1" type="ORF">QBC36DRAFT_355157</name>
</gene>
<protein>
    <submittedName>
        <fullName evidence="1">Uncharacterized protein</fullName>
    </submittedName>
</protein>
<evidence type="ECO:0000313" key="2">
    <source>
        <dbReference type="Proteomes" id="UP001302321"/>
    </source>
</evidence>
<name>A0AAN7A9N0_9PEZI</name>
<dbReference type="EMBL" id="MU866098">
    <property type="protein sequence ID" value="KAK4180471.1"/>
    <property type="molecule type" value="Genomic_DNA"/>
</dbReference>
<comment type="caution">
    <text evidence="1">The sequence shown here is derived from an EMBL/GenBank/DDBJ whole genome shotgun (WGS) entry which is preliminary data.</text>
</comment>
<dbReference type="AlphaFoldDB" id="A0AAN7A9N0"/>
<keyword evidence="2" id="KW-1185">Reference proteome</keyword>
<reference evidence="1" key="2">
    <citation type="submission" date="2023-05" db="EMBL/GenBank/DDBJ databases">
        <authorList>
            <consortium name="Lawrence Berkeley National Laboratory"/>
            <person name="Steindorff A."/>
            <person name="Hensen N."/>
            <person name="Bonometti L."/>
            <person name="Westerberg I."/>
            <person name="Brannstrom I.O."/>
            <person name="Guillou S."/>
            <person name="Cros-Aarteil S."/>
            <person name="Calhoun S."/>
            <person name="Haridas S."/>
            <person name="Kuo A."/>
            <person name="Mondo S."/>
            <person name="Pangilinan J."/>
            <person name="Riley R."/>
            <person name="Labutti K."/>
            <person name="Andreopoulos B."/>
            <person name="Lipzen A."/>
            <person name="Chen C."/>
            <person name="Yanf M."/>
            <person name="Daum C."/>
            <person name="Ng V."/>
            <person name="Clum A."/>
            <person name="Ohm R."/>
            <person name="Martin F."/>
            <person name="Silar P."/>
            <person name="Natvig D."/>
            <person name="Lalanne C."/>
            <person name="Gautier V."/>
            <person name="Ament-Velasquez S.L."/>
            <person name="Kruys A."/>
            <person name="Hutchinson M.I."/>
            <person name="Powell A.J."/>
            <person name="Barry K."/>
            <person name="Miller A.N."/>
            <person name="Grigoriev I.V."/>
            <person name="Debuchy R."/>
            <person name="Gladieux P."/>
            <person name="Thoren M.H."/>
            <person name="Johannesson H."/>
        </authorList>
    </citation>
    <scope>NUCLEOTIDE SEQUENCE</scope>
    <source>
        <strain evidence="1">CBS 892.96</strain>
    </source>
</reference>
<dbReference type="Proteomes" id="UP001302321">
    <property type="component" value="Unassembled WGS sequence"/>
</dbReference>
<organism evidence="1 2">
    <name type="scientific">Triangularia setosa</name>
    <dbReference type="NCBI Taxonomy" id="2587417"/>
    <lineage>
        <taxon>Eukaryota</taxon>
        <taxon>Fungi</taxon>
        <taxon>Dikarya</taxon>
        <taxon>Ascomycota</taxon>
        <taxon>Pezizomycotina</taxon>
        <taxon>Sordariomycetes</taxon>
        <taxon>Sordariomycetidae</taxon>
        <taxon>Sordariales</taxon>
        <taxon>Podosporaceae</taxon>
        <taxon>Triangularia</taxon>
    </lineage>
</organism>
<sequence length="337" mass="37566">MMTNTALCNAGLSPYLQEFLISQKLAKANIFFRNLDAPNSEETPETRFIHGWKLHFLTPIDIGRLSHGTVMTACGWQSQCSWSFTIFDQDDGFLAHGQGIPGVALANLNCLDLSYDTIRRHLDWPGCRGVSRLGGEGQDYTGYRVRVECRTGAPTGVLWQEDGAASPHFFLSSSSYDYNDRLAIVLAFDLLMPLIRDKEAHKRARFFVDRGREDILVAIIDYSRLYAGEINALYQRDKVARLPILYHEDSNGNWAIFFSTSNARKHLGIDLATMGGKLSEWFALENILAGLILEAICHYSEDSIVVGYISSISVTRMELIQAPSKTTVAMPACPAPS</sequence>
<reference evidence="1" key="1">
    <citation type="journal article" date="2023" name="Mol. Phylogenet. Evol.">
        <title>Genome-scale phylogeny and comparative genomics of the fungal order Sordariales.</title>
        <authorList>
            <person name="Hensen N."/>
            <person name="Bonometti L."/>
            <person name="Westerberg I."/>
            <person name="Brannstrom I.O."/>
            <person name="Guillou S."/>
            <person name="Cros-Aarteil S."/>
            <person name="Calhoun S."/>
            <person name="Haridas S."/>
            <person name="Kuo A."/>
            <person name="Mondo S."/>
            <person name="Pangilinan J."/>
            <person name="Riley R."/>
            <person name="LaButti K."/>
            <person name="Andreopoulos B."/>
            <person name="Lipzen A."/>
            <person name="Chen C."/>
            <person name="Yan M."/>
            <person name="Daum C."/>
            <person name="Ng V."/>
            <person name="Clum A."/>
            <person name="Steindorff A."/>
            <person name="Ohm R.A."/>
            <person name="Martin F."/>
            <person name="Silar P."/>
            <person name="Natvig D.O."/>
            <person name="Lalanne C."/>
            <person name="Gautier V."/>
            <person name="Ament-Velasquez S.L."/>
            <person name="Kruys A."/>
            <person name="Hutchinson M.I."/>
            <person name="Powell A.J."/>
            <person name="Barry K."/>
            <person name="Miller A.N."/>
            <person name="Grigoriev I.V."/>
            <person name="Debuchy R."/>
            <person name="Gladieux P."/>
            <person name="Hiltunen Thoren M."/>
            <person name="Johannesson H."/>
        </authorList>
    </citation>
    <scope>NUCLEOTIDE SEQUENCE</scope>
    <source>
        <strain evidence="1">CBS 892.96</strain>
    </source>
</reference>
<proteinExistence type="predicted"/>
<evidence type="ECO:0000313" key="1">
    <source>
        <dbReference type="EMBL" id="KAK4180471.1"/>
    </source>
</evidence>